<dbReference type="RefSeq" id="WP_305005464.1">
    <property type="nucleotide sequence ID" value="NZ_JAUQSY010000003.1"/>
</dbReference>
<dbReference type="Pfam" id="PF00041">
    <property type="entry name" value="fn3"/>
    <property type="match status" value="1"/>
</dbReference>
<evidence type="ECO:0000259" key="2">
    <source>
        <dbReference type="PROSITE" id="PS50853"/>
    </source>
</evidence>
<accession>A0ABT9B908</accession>
<dbReference type="Gene3D" id="2.60.40.10">
    <property type="entry name" value="Immunoglobulins"/>
    <property type="match status" value="1"/>
</dbReference>
<dbReference type="SUPFAM" id="SSF49265">
    <property type="entry name" value="Fibronectin type III"/>
    <property type="match status" value="1"/>
</dbReference>
<keyword evidence="4" id="KW-1185">Reference proteome</keyword>
<protein>
    <submittedName>
        <fullName evidence="3">Fibronectin type III domain-containing protein</fullName>
    </submittedName>
</protein>
<dbReference type="Proteomes" id="UP001176429">
    <property type="component" value="Unassembled WGS sequence"/>
</dbReference>
<name>A0ABT9B908_9BACT</name>
<dbReference type="EMBL" id="JAUQSY010000003">
    <property type="protein sequence ID" value="MDO7874148.1"/>
    <property type="molecule type" value="Genomic_DNA"/>
</dbReference>
<dbReference type="PROSITE" id="PS50853">
    <property type="entry name" value="FN3"/>
    <property type="match status" value="1"/>
</dbReference>
<evidence type="ECO:0000313" key="4">
    <source>
        <dbReference type="Proteomes" id="UP001176429"/>
    </source>
</evidence>
<sequence>MAVFTLGKLLRRMGCLGAVATGLGLLSATPALAYIDASVDAVFVQGQVPAGLGRHAVQARITNTGTQTIFNLPVTLDVTGANFFLNVKTVPSLAVGASTTVIFDTYAPTVQGYDDVTVYLPTDTYSSNNLREGIAQITANTFAYTSSGAIATYGYKLPDNGQDGIMGVKLTSNGAARVTAISAQVPNYAVNVGQPLTLVVMSANGSILARSAQYTIQQADLGGYKRLPLLTPVTVQGDFLIGALIDNNQYFPVGSLGETPPRSGAFFLIQQTTYGGPPNNYIANNTTTMTYLVAELAAAPACANPTNLTAQNVTGTSASLTFDAGLGNTSYTVSYGPAGGPVTQTLSATSSPVNINGLVPGAAYVATVTGSCGSTPASPPAQLYFGTVPPNDQCAGSNTPQLACGATVTGSTLGSTNTNDPTGTSFNGDEIWPESGGVFYRITGTGTPITLNMCSSALRYDAQLFVLTGSCGNLNIVASDDDGCGQLGDATMSLVTFPTVAGTNYYVYVTGYAGGRGEFSLTATCGSLPDLVVSSYQTVAGGAYRNVTVTGPATGGAGTAYLTAPLNVAGTLTIQNGGTLMANCHAITGNGSFTLAAGGALGICDAAGITLTDNIGAVRVSGARSYSSDATYIYDGVSTQVGGDGLPTRVRGLTVNNAQNLTMQAPLSVAQVLRLTTGNLVTGGNALTLLSTATGTALVHHEGTGNVTGTATVQRYLTPGANTGLGYRHYSSPVASTTVADLGVSGWNPTVGGGYNTAASPGTVLPFPTVYAYDQARLATAVNDMTAFDKGWFTPASAATLMGVGRGYTVNLPATALVDFRGTLNTGNVVLNLSRGPATEAGWAFVGNPYAAPLNWSLVTAGSRPGVMAAMYVYESSGQYAGSYRSYTNGIGVGNPEIPSAQGFFVRVAAGQSAGTLTLRNTHRVTTYGPQTTFRRAAADLRPVLHLTLSGGNAPTDDAFVYFESGATPAIDAEFDAEKIMNPTGLSLYSEAADGLLAINGLSPAGLLQATVVPLGVRVPVLGTSYTLAAAELRNLSSVPGGVWLLDAATGQRIDLRRQPSYTFSLTGAAATTGIVTGRFSLQFGASSIVAGSHSAAARAAGLAVYPNPAKGRFSLTLPARATAAAGTLVLTNSLGQTVLSQPLALPAAGLSTEVDASTLAAGVYALSVCVPGQAPLTTRVVLR</sequence>
<dbReference type="SMART" id="SM00060">
    <property type="entry name" value="FN3"/>
    <property type="match status" value="1"/>
</dbReference>
<feature type="signal peptide" evidence="1">
    <location>
        <begin position="1"/>
        <end position="33"/>
    </location>
</feature>
<feature type="chain" id="PRO_5045211706" evidence="1">
    <location>
        <begin position="34"/>
        <end position="1184"/>
    </location>
</feature>
<dbReference type="InterPro" id="IPR036116">
    <property type="entry name" value="FN3_sf"/>
</dbReference>
<keyword evidence="1" id="KW-0732">Signal</keyword>
<evidence type="ECO:0000256" key="1">
    <source>
        <dbReference type="SAM" id="SignalP"/>
    </source>
</evidence>
<organism evidence="3 4">
    <name type="scientific">Hymenobacter aranciens</name>
    <dbReference type="NCBI Taxonomy" id="3063996"/>
    <lineage>
        <taxon>Bacteria</taxon>
        <taxon>Pseudomonadati</taxon>
        <taxon>Bacteroidota</taxon>
        <taxon>Cytophagia</taxon>
        <taxon>Cytophagales</taxon>
        <taxon>Hymenobacteraceae</taxon>
        <taxon>Hymenobacter</taxon>
    </lineage>
</organism>
<comment type="caution">
    <text evidence="3">The sequence shown here is derived from an EMBL/GenBank/DDBJ whole genome shotgun (WGS) entry which is preliminary data.</text>
</comment>
<proteinExistence type="predicted"/>
<dbReference type="InterPro" id="IPR003961">
    <property type="entry name" value="FN3_dom"/>
</dbReference>
<gene>
    <name evidence="3" type="ORF">Q5H93_05340</name>
</gene>
<dbReference type="InterPro" id="IPR013783">
    <property type="entry name" value="Ig-like_fold"/>
</dbReference>
<reference evidence="3" key="1">
    <citation type="submission" date="2023-07" db="EMBL/GenBank/DDBJ databases">
        <authorList>
            <person name="Kim M.K."/>
        </authorList>
    </citation>
    <scope>NUCLEOTIDE SEQUENCE</scope>
    <source>
        <strain evidence="3">ASUV-10-1</strain>
    </source>
</reference>
<feature type="domain" description="Fibronectin type-III" evidence="2">
    <location>
        <begin position="304"/>
        <end position="391"/>
    </location>
</feature>
<dbReference type="CDD" id="cd00063">
    <property type="entry name" value="FN3"/>
    <property type="match status" value="1"/>
</dbReference>
<evidence type="ECO:0000313" key="3">
    <source>
        <dbReference type="EMBL" id="MDO7874148.1"/>
    </source>
</evidence>